<dbReference type="InterPro" id="IPR027486">
    <property type="entry name" value="Ribosomal_uS10_dom"/>
</dbReference>
<name>G4X6G8_9STRA</name>
<protein>
    <submittedName>
        <fullName evidence="4">40S ribosomal protein S10</fullName>
    </submittedName>
</protein>
<evidence type="ECO:0000313" key="4">
    <source>
        <dbReference type="EMBL" id="AEP41354.1"/>
    </source>
</evidence>
<keyword evidence="2" id="KW-0687">Ribonucleoprotein</keyword>
<dbReference type="InterPro" id="IPR036838">
    <property type="entry name" value="Ribosomal_uS10_dom_sf"/>
</dbReference>
<dbReference type="GO" id="GO:1990904">
    <property type="term" value="C:ribonucleoprotein complex"/>
    <property type="evidence" value="ECO:0007669"/>
    <property type="project" value="UniProtKB-KW"/>
</dbReference>
<evidence type="ECO:0000256" key="2">
    <source>
        <dbReference type="ARBA" id="ARBA00023274"/>
    </source>
</evidence>
<dbReference type="Pfam" id="PF00338">
    <property type="entry name" value="Ribosomal_S10"/>
    <property type="match status" value="1"/>
</dbReference>
<organism evidence="4">
    <name type="scientific">Salisapilia bahamensis</name>
    <dbReference type="NCBI Taxonomy" id="758755"/>
    <lineage>
        <taxon>Eukaryota</taxon>
        <taxon>Sar</taxon>
        <taxon>Stramenopiles</taxon>
        <taxon>Oomycota</taxon>
        <taxon>Peronosporomycetes</taxon>
        <taxon>Peronosporales</taxon>
        <taxon>Salisapiliaceae</taxon>
        <taxon>Salisapilia</taxon>
    </lineage>
</organism>
<sequence>MYILRITFKSIKKFDQIKESLTFFKTFRKFNNIKINGVFKTKKKKKIFTVLKSPHVNKKSREHFVYNNYIQKIDIEFKNFIQLLNFSILIKKIYTKHYKIDFKIIKKNKMLIA</sequence>
<dbReference type="GO" id="GO:0005840">
    <property type="term" value="C:ribosome"/>
    <property type="evidence" value="ECO:0007669"/>
    <property type="project" value="UniProtKB-KW"/>
</dbReference>
<dbReference type="AlphaFoldDB" id="G4X6G8"/>
<gene>
    <name evidence="4" type="primary">rps10</name>
</gene>
<reference evidence="4" key="1">
    <citation type="submission" date="2011-04" db="EMBL/GenBank/DDBJ databases">
        <authorList>
            <person name="Martin F."/>
            <person name="Radmer L."/>
        </authorList>
    </citation>
    <scope>NUCLEOTIDE SEQUENCE</scope>
    <source>
        <strain evidence="4">P3930</strain>
    </source>
</reference>
<keyword evidence="4" id="KW-0496">Mitochondrion</keyword>
<dbReference type="EMBL" id="JF770871">
    <property type="protein sequence ID" value="AEP41354.1"/>
    <property type="molecule type" value="Genomic_DNA"/>
</dbReference>
<dbReference type="SMART" id="SM01403">
    <property type="entry name" value="Ribosomal_S10"/>
    <property type="match status" value="1"/>
</dbReference>
<accession>G4X6G8</accession>
<evidence type="ECO:0000256" key="1">
    <source>
        <dbReference type="ARBA" id="ARBA00022980"/>
    </source>
</evidence>
<dbReference type="Gene3D" id="3.30.70.600">
    <property type="entry name" value="Ribosomal protein S10 domain"/>
    <property type="match status" value="1"/>
</dbReference>
<feature type="domain" description="Small ribosomal subunit protein uS10" evidence="3">
    <location>
        <begin position="5"/>
        <end position="91"/>
    </location>
</feature>
<proteinExistence type="predicted"/>
<geneLocation type="mitochondrion" evidence="4"/>
<keyword evidence="1 4" id="KW-0689">Ribosomal protein</keyword>
<dbReference type="SUPFAM" id="SSF54999">
    <property type="entry name" value="Ribosomal protein S10"/>
    <property type="match status" value="1"/>
</dbReference>
<evidence type="ECO:0000259" key="3">
    <source>
        <dbReference type="SMART" id="SM01403"/>
    </source>
</evidence>